<gene>
    <name evidence="2" type="ORF">E0Z10_g7999</name>
</gene>
<evidence type="ECO:0000313" key="3">
    <source>
        <dbReference type="Proteomes" id="UP000297716"/>
    </source>
</evidence>
<sequence length="155" mass="16407">MVFSGPGVYEIVPFQAPELSANSWGGGLAAGAPIRTYARDSSNPSTNALWQVALVASSGASAEYLIINVRTGYFITATTDSAIASTPQASPTDPTTHWTIKPSTTNGYEVFTINNKVQSRGQLNVAGSSSESGADILASPISNTDNTKWYFERRP</sequence>
<organism evidence="2 3">
    <name type="scientific">Xylaria hypoxylon</name>
    <dbReference type="NCBI Taxonomy" id="37992"/>
    <lineage>
        <taxon>Eukaryota</taxon>
        <taxon>Fungi</taxon>
        <taxon>Dikarya</taxon>
        <taxon>Ascomycota</taxon>
        <taxon>Pezizomycotina</taxon>
        <taxon>Sordariomycetes</taxon>
        <taxon>Xylariomycetidae</taxon>
        <taxon>Xylariales</taxon>
        <taxon>Xylariaceae</taxon>
        <taxon>Xylaria</taxon>
    </lineage>
</organism>
<dbReference type="AlphaFoldDB" id="A0A4Z0YTE3"/>
<dbReference type="Pfam" id="PF14200">
    <property type="entry name" value="RicinB_lectin_2"/>
    <property type="match status" value="1"/>
</dbReference>
<name>A0A4Z0YTE3_9PEZI</name>
<evidence type="ECO:0000313" key="2">
    <source>
        <dbReference type="EMBL" id="TGJ80746.1"/>
    </source>
</evidence>
<dbReference type="InterPro" id="IPR000772">
    <property type="entry name" value="Ricin_B_lectin"/>
</dbReference>
<comment type="caution">
    <text evidence="2">The sequence shown here is derived from an EMBL/GenBank/DDBJ whole genome shotgun (WGS) entry which is preliminary data.</text>
</comment>
<feature type="domain" description="Ricin B lectin" evidence="1">
    <location>
        <begin position="46"/>
        <end position="136"/>
    </location>
</feature>
<reference evidence="2 3" key="1">
    <citation type="submission" date="2019-03" db="EMBL/GenBank/DDBJ databases">
        <title>Draft genome sequence of Xylaria hypoxylon DSM 108379, a ubiquitous saprotrophic-parasitic fungi on hardwood.</title>
        <authorList>
            <person name="Buettner E."/>
            <person name="Leonhardt S."/>
            <person name="Gebauer A.M."/>
            <person name="Liers C."/>
            <person name="Hofrichter M."/>
            <person name="Kellner H."/>
        </authorList>
    </citation>
    <scope>NUCLEOTIDE SEQUENCE [LARGE SCALE GENOMIC DNA]</scope>
    <source>
        <strain evidence="2 3">DSM 108379</strain>
    </source>
</reference>
<dbReference type="Gene3D" id="2.80.10.50">
    <property type="match status" value="1"/>
</dbReference>
<protein>
    <recommendedName>
        <fullName evidence="1">Ricin B lectin domain-containing protein</fullName>
    </recommendedName>
</protein>
<dbReference type="OrthoDB" id="4476188at2759"/>
<evidence type="ECO:0000259" key="1">
    <source>
        <dbReference type="Pfam" id="PF14200"/>
    </source>
</evidence>
<dbReference type="Proteomes" id="UP000297716">
    <property type="component" value="Unassembled WGS sequence"/>
</dbReference>
<dbReference type="InterPro" id="IPR035992">
    <property type="entry name" value="Ricin_B-like_lectins"/>
</dbReference>
<keyword evidence="3" id="KW-1185">Reference proteome</keyword>
<dbReference type="SUPFAM" id="SSF50370">
    <property type="entry name" value="Ricin B-like lectins"/>
    <property type="match status" value="1"/>
</dbReference>
<dbReference type="EMBL" id="SKBN01000203">
    <property type="protein sequence ID" value="TGJ80746.1"/>
    <property type="molecule type" value="Genomic_DNA"/>
</dbReference>
<accession>A0A4Z0YTE3</accession>
<proteinExistence type="predicted"/>